<dbReference type="Proteomes" id="UP000327013">
    <property type="component" value="Chromosome 4"/>
</dbReference>
<evidence type="ECO:0000313" key="4">
    <source>
        <dbReference type="Proteomes" id="UP000327013"/>
    </source>
</evidence>
<dbReference type="GO" id="GO:0009451">
    <property type="term" value="P:RNA modification"/>
    <property type="evidence" value="ECO:0007669"/>
    <property type="project" value="InterPro"/>
</dbReference>
<accession>A0A660KU61</accession>
<feature type="repeat" description="PPR" evidence="2">
    <location>
        <begin position="9"/>
        <end position="43"/>
    </location>
</feature>
<keyword evidence="4" id="KW-1185">Reference proteome</keyword>
<dbReference type="GO" id="GO:0003723">
    <property type="term" value="F:RNA binding"/>
    <property type="evidence" value="ECO:0007669"/>
    <property type="project" value="InterPro"/>
</dbReference>
<dbReference type="PANTHER" id="PTHR47926:SF452">
    <property type="entry name" value="PENTATRICOPEPTIDE REPEAT-CONTAINING PROTEIN"/>
    <property type="match status" value="1"/>
</dbReference>
<organism evidence="3 4">
    <name type="scientific">Carpinus fangiana</name>
    <dbReference type="NCBI Taxonomy" id="176857"/>
    <lineage>
        <taxon>Eukaryota</taxon>
        <taxon>Viridiplantae</taxon>
        <taxon>Streptophyta</taxon>
        <taxon>Embryophyta</taxon>
        <taxon>Tracheophyta</taxon>
        <taxon>Spermatophyta</taxon>
        <taxon>Magnoliopsida</taxon>
        <taxon>eudicotyledons</taxon>
        <taxon>Gunneridae</taxon>
        <taxon>Pentapetalae</taxon>
        <taxon>rosids</taxon>
        <taxon>fabids</taxon>
        <taxon>Fagales</taxon>
        <taxon>Betulaceae</taxon>
        <taxon>Carpinus</taxon>
    </lineage>
</organism>
<feature type="repeat" description="PPR" evidence="2">
    <location>
        <begin position="54"/>
        <end position="88"/>
    </location>
</feature>
<dbReference type="InterPro" id="IPR046960">
    <property type="entry name" value="PPR_At4g14850-like_plant"/>
</dbReference>
<evidence type="ECO:0000313" key="3">
    <source>
        <dbReference type="EMBL" id="KAE8039250.1"/>
    </source>
</evidence>
<dbReference type="PROSITE" id="PS51375">
    <property type="entry name" value="PPR"/>
    <property type="match status" value="2"/>
</dbReference>
<gene>
    <name evidence="3" type="ORF">FH972_011678</name>
</gene>
<dbReference type="Pfam" id="PF01535">
    <property type="entry name" value="PPR"/>
    <property type="match status" value="2"/>
</dbReference>
<reference evidence="3 4" key="1">
    <citation type="submission" date="2019-06" db="EMBL/GenBank/DDBJ databases">
        <title>A chromosomal-level reference genome of Carpinus fangiana (Coryloideae, Betulaceae).</title>
        <authorList>
            <person name="Yang X."/>
            <person name="Wang Z."/>
            <person name="Zhang L."/>
            <person name="Hao G."/>
            <person name="Liu J."/>
            <person name="Yang Y."/>
        </authorList>
    </citation>
    <scope>NUCLEOTIDE SEQUENCE [LARGE SCALE GENOMIC DNA]</scope>
    <source>
        <strain evidence="3">Cfa_2016G</strain>
        <tissue evidence="3">Leaf</tissue>
    </source>
</reference>
<name>A0A660KU61_9ROSI</name>
<sequence length="89" mass="10144">MQAPELGVNLTLRNAMLDTYWKCGGIEDAKRLFDKMLEKDEARRRVFDAMPCQDIAVWNALISAYEQNGKPKEALAIFRNSLKHETVTG</sequence>
<evidence type="ECO:0000256" key="2">
    <source>
        <dbReference type="PROSITE-ProRule" id="PRU00708"/>
    </source>
</evidence>
<dbReference type="NCBIfam" id="TIGR00756">
    <property type="entry name" value="PPR"/>
    <property type="match status" value="1"/>
</dbReference>
<dbReference type="SUPFAM" id="SSF48452">
    <property type="entry name" value="TPR-like"/>
    <property type="match status" value="1"/>
</dbReference>
<evidence type="ECO:0000256" key="1">
    <source>
        <dbReference type="ARBA" id="ARBA00022737"/>
    </source>
</evidence>
<protein>
    <recommendedName>
        <fullName evidence="5">Pentatricopeptide repeat-containing protein</fullName>
    </recommendedName>
</protein>
<dbReference type="InterPro" id="IPR002885">
    <property type="entry name" value="PPR_rpt"/>
</dbReference>
<dbReference type="PANTHER" id="PTHR47926">
    <property type="entry name" value="PENTATRICOPEPTIDE REPEAT-CONTAINING PROTEIN"/>
    <property type="match status" value="1"/>
</dbReference>
<dbReference type="InterPro" id="IPR011990">
    <property type="entry name" value="TPR-like_helical_dom_sf"/>
</dbReference>
<dbReference type="OrthoDB" id="185373at2759"/>
<dbReference type="EMBL" id="CM017324">
    <property type="protein sequence ID" value="KAE8039250.1"/>
    <property type="molecule type" value="Genomic_DNA"/>
</dbReference>
<evidence type="ECO:0008006" key="5">
    <source>
        <dbReference type="Google" id="ProtNLM"/>
    </source>
</evidence>
<keyword evidence="1" id="KW-0677">Repeat</keyword>
<dbReference type="AlphaFoldDB" id="A0A660KU61"/>
<proteinExistence type="predicted"/>
<dbReference type="Gene3D" id="1.25.40.10">
    <property type="entry name" value="Tetratricopeptide repeat domain"/>
    <property type="match status" value="1"/>
</dbReference>